<evidence type="ECO:0000313" key="2">
    <source>
        <dbReference type="EMBL" id="CAI9542890.1"/>
    </source>
</evidence>
<reference evidence="2" key="1">
    <citation type="submission" date="2023-05" db="EMBL/GenBank/DDBJ databases">
        <authorList>
            <person name="Stuckert A."/>
        </authorList>
    </citation>
    <scope>NUCLEOTIDE SEQUENCE</scope>
</reference>
<dbReference type="EMBL" id="CATNWA010002446">
    <property type="protein sequence ID" value="CAI9542890.1"/>
    <property type="molecule type" value="Genomic_DNA"/>
</dbReference>
<feature type="compositionally biased region" description="Low complexity" evidence="1">
    <location>
        <begin position="123"/>
        <end position="137"/>
    </location>
</feature>
<protein>
    <submittedName>
        <fullName evidence="2">Uncharacterized protein</fullName>
    </submittedName>
</protein>
<gene>
    <name evidence="2" type="ORF">SPARVUS_LOCUS2167720</name>
</gene>
<feature type="region of interest" description="Disordered" evidence="1">
    <location>
        <begin position="1"/>
        <end position="101"/>
    </location>
</feature>
<evidence type="ECO:0000313" key="3">
    <source>
        <dbReference type="Proteomes" id="UP001162483"/>
    </source>
</evidence>
<sequence>SGLSLRDAGDEETPPKICPRQDLRCKRFPDGPDRTAKSAHQGRSTGSDPPDAERPAPLWKGEQTPAAWLTARQAIPRRRGRRGRNGGGTENAGASRLGGLRRRSLSEGLSLSLVSIRIRKEISVSSSTGSSLAAISSFNASERP</sequence>
<name>A0ABN9B5T2_9NEOB</name>
<proteinExistence type="predicted"/>
<organism evidence="2 3">
    <name type="scientific">Staurois parvus</name>
    <dbReference type="NCBI Taxonomy" id="386267"/>
    <lineage>
        <taxon>Eukaryota</taxon>
        <taxon>Metazoa</taxon>
        <taxon>Chordata</taxon>
        <taxon>Craniata</taxon>
        <taxon>Vertebrata</taxon>
        <taxon>Euteleostomi</taxon>
        <taxon>Amphibia</taxon>
        <taxon>Batrachia</taxon>
        <taxon>Anura</taxon>
        <taxon>Neobatrachia</taxon>
        <taxon>Ranoidea</taxon>
        <taxon>Ranidae</taxon>
        <taxon>Staurois</taxon>
    </lineage>
</organism>
<feature type="non-terminal residue" evidence="2">
    <location>
        <position position="1"/>
    </location>
</feature>
<feature type="compositionally biased region" description="Basic and acidic residues" evidence="1">
    <location>
        <begin position="19"/>
        <end position="36"/>
    </location>
</feature>
<evidence type="ECO:0000256" key="1">
    <source>
        <dbReference type="SAM" id="MobiDB-lite"/>
    </source>
</evidence>
<feature type="compositionally biased region" description="Basic residues" evidence="1">
    <location>
        <begin position="75"/>
        <end position="84"/>
    </location>
</feature>
<comment type="caution">
    <text evidence="2">The sequence shown here is derived from an EMBL/GenBank/DDBJ whole genome shotgun (WGS) entry which is preliminary data.</text>
</comment>
<keyword evidence="3" id="KW-1185">Reference proteome</keyword>
<dbReference type="Proteomes" id="UP001162483">
    <property type="component" value="Unassembled WGS sequence"/>
</dbReference>
<feature type="region of interest" description="Disordered" evidence="1">
    <location>
        <begin position="123"/>
        <end position="144"/>
    </location>
</feature>
<accession>A0ABN9B5T2</accession>